<evidence type="ECO:0000313" key="2">
    <source>
        <dbReference type="EnsemblPlants" id="PAC:32980628.CDS.1"/>
    </source>
</evidence>
<organism evidence="1">
    <name type="scientific">Physcomitrium patens</name>
    <name type="common">Spreading-leaved earth moss</name>
    <name type="synonym">Physcomitrella patens</name>
    <dbReference type="NCBI Taxonomy" id="3218"/>
    <lineage>
        <taxon>Eukaryota</taxon>
        <taxon>Viridiplantae</taxon>
        <taxon>Streptophyta</taxon>
        <taxon>Embryophyta</taxon>
        <taxon>Bryophyta</taxon>
        <taxon>Bryophytina</taxon>
        <taxon>Bryopsida</taxon>
        <taxon>Funariidae</taxon>
        <taxon>Funariales</taxon>
        <taxon>Funariaceae</taxon>
        <taxon>Physcomitrium</taxon>
    </lineage>
</organism>
<dbReference type="EMBL" id="ABEU02000025">
    <property type="protein sequence ID" value="PNR27330.1"/>
    <property type="molecule type" value="Genomic_DNA"/>
</dbReference>
<evidence type="ECO:0000313" key="3">
    <source>
        <dbReference type="Proteomes" id="UP000006727"/>
    </source>
</evidence>
<dbReference type="EnsemblPlants" id="Pp3c25_2221V3.1">
    <property type="protein sequence ID" value="PAC:32980628.CDS.1"/>
    <property type="gene ID" value="Pp3c25_2221"/>
</dbReference>
<dbReference type="Gramene" id="Pp3c25_2221V3.1">
    <property type="protein sequence ID" value="PAC:32980628.CDS.1"/>
    <property type="gene ID" value="Pp3c25_2221"/>
</dbReference>
<dbReference type="Proteomes" id="UP000006727">
    <property type="component" value="Chromosome 25"/>
</dbReference>
<keyword evidence="3" id="KW-1185">Reference proteome</keyword>
<reference evidence="1 3" key="2">
    <citation type="journal article" date="2018" name="Plant J.">
        <title>The Physcomitrella patens chromosome-scale assembly reveals moss genome structure and evolution.</title>
        <authorList>
            <person name="Lang D."/>
            <person name="Ullrich K.K."/>
            <person name="Murat F."/>
            <person name="Fuchs J."/>
            <person name="Jenkins J."/>
            <person name="Haas F.B."/>
            <person name="Piednoel M."/>
            <person name="Gundlach H."/>
            <person name="Van Bel M."/>
            <person name="Meyberg R."/>
            <person name="Vives C."/>
            <person name="Morata J."/>
            <person name="Symeonidi A."/>
            <person name="Hiss M."/>
            <person name="Muchero W."/>
            <person name="Kamisugi Y."/>
            <person name="Saleh O."/>
            <person name="Blanc G."/>
            <person name="Decker E.L."/>
            <person name="van Gessel N."/>
            <person name="Grimwood J."/>
            <person name="Hayes R.D."/>
            <person name="Graham S.W."/>
            <person name="Gunter L.E."/>
            <person name="McDaniel S.F."/>
            <person name="Hoernstein S.N.W."/>
            <person name="Larsson A."/>
            <person name="Li F.W."/>
            <person name="Perroud P.F."/>
            <person name="Phillips J."/>
            <person name="Ranjan P."/>
            <person name="Rokshar D.S."/>
            <person name="Rothfels C.J."/>
            <person name="Schneider L."/>
            <person name="Shu S."/>
            <person name="Stevenson D.W."/>
            <person name="Thummler F."/>
            <person name="Tillich M."/>
            <person name="Villarreal Aguilar J.C."/>
            <person name="Widiez T."/>
            <person name="Wong G.K."/>
            <person name="Wymore A."/>
            <person name="Zhang Y."/>
            <person name="Zimmer A.D."/>
            <person name="Quatrano R.S."/>
            <person name="Mayer K.F.X."/>
            <person name="Goodstein D."/>
            <person name="Casacuberta J.M."/>
            <person name="Vandepoele K."/>
            <person name="Reski R."/>
            <person name="Cuming A.C."/>
            <person name="Tuskan G.A."/>
            <person name="Maumus F."/>
            <person name="Salse J."/>
            <person name="Schmutz J."/>
            <person name="Rensing S.A."/>
        </authorList>
    </citation>
    <scope>NUCLEOTIDE SEQUENCE [LARGE SCALE GENOMIC DNA]</scope>
    <source>
        <strain evidence="2 3">cv. Gransden 2004</strain>
    </source>
</reference>
<accession>A0A2K1IDI0</accession>
<dbReference type="InParanoid" id="A0A2K1IDI0"/>
<evidence type="ECO:0000313" key="1">
    <source>
        <dbReference type="EMBL" id="PNR27330.1"/>
    </source>
</evidence>
<dbReference type="AlphaFoldDB" id="A0A2K1IDI0"/>
<reference evidence="2" key="3">
    <citation type="submission" date="2020-12" db="UniProtKB">
        <authorList>
            <consortium name="EnsemblPlants"/>
        </authorList>
    </citation>
    <scope>IDENTIFICATION</scope>
</reference>
<proteinExistence type="predicted"/>
<name>A0A2K1IDI0_PHYPA</name>
<protein>
    <submittedName>
        <fullName evidence="1 2">Uncharacterized protein</fullName>
    </submittedName>
</protein>
<gene>
    <name evidence="1" type="ORF">PHYPA_029482</name>
</gene>
<sequence length="115" mass="13475">MDQKTYYPTLSRRIGPHRYLSKCMKNLDERLPLQLYRSSYIWVDMDEMSSYSTHPTAIPGNLQTHLQRVDQNINCLPSSSDNSRKPEILPKQIHMTTCPMFTNSPESFHQAIRFV</sequence>
<reference evidence="1 3" key="1">
    <citation type="journal article" date="2008" name="Science">
        <title>The Physcomitrella genome reveals evolutionary insights into the conquest of land by plants.</title>
        <authorList>
            <person name="Rensing S."/>
            <person name="Lang D."/>
            <person name="Zimmer A."/>
            <person name="Terry A."/>
            <person name="Salamov A."/>
            <person name="Shapiro H."/>
            <person name="Nishiyama T."/>
            <person name="Perroud P.-F."/>
            <person name="Lindquist E."/>
            <person name="Kamisugi Y."/>
            <person name="Tanahashi T."/>
            <person name="Sakakibara K."/>
            <person name="Fujita T."/>
            <person name="Oishi K."/>
            <person name="Shin-I T."/>
            <person name="Kuroki Y."/>
            <person name="Toyoda A."/>
            <person name="Suzuki Y."/>
            <person name="Hashimoto A."/>
            <person name="Yamaguchi K."/>
            <person name="Sugano A."/>
            <person name="Kohara Y."/>
            <person name="Fujiyama A."/>
            <person name="Anterola A."/>
            <person name="Aoki S."/>
            <person name="Ashton N."/>
            <person name="Barbazuk W.B."/>
            <person name="Barker E."/>
            <person name="Bennetzen J."/>
            <person name="Bezanilla M."/>
            <person name="Blankenship R."/>
            <person name="Cho S.H."/>
            <person name="Dutcher S."/>
            <person name="Estelle M."/>
            <person name="Fawcett J.A."/>
            <person name="Gundlach H."/>
            <person name="Hanada K."/>
            <person name="Heyl A."/>
            <person name="Hicks K.A."/>
            <person name="Hugh J."/>
            <person name="Lohr M."/>
            <person name="Mayer K."/>
            <person name="Melkozernov A."/>
            <person name="Murata T."/>
            <person name="Nelson D."/>
            <person name="Pils B."/>
            <person name="Prigge M."/>
            <person name="Reiss B."/>
            <person name="Renner T."/>
            <person name="Rombauts S."/>
            <person name="Rushton P."/>
            <person name="Sanderfoot A."/>
            <person name="Schween G."/>
            <person name="Shiu S.-H."/>
            <person name="Stueber K."/>
            <person name="Theodoulou F.L."/>
            <person name="Tu H."/>
            <person name="Van de Peer Y."/>
            <person name="Verrier P.J."/>
            <person name="Waters E."/>
            <person name="Wood A."/>
            <person name="Yang L."/>
            <person name="Cove D."/>
            <person name="Cuming A."/>
            <person name="Hasebe M."/>
            <person name="Lucas S."/>
            <person name="Mishler D.B."/>
            <person name="Reski R."/>
            <person name="Grigoriev I."/>
            <person name="Quatrano R.S."/>
            <person name="Boore J.L."/>
        </authorList>
    </citation>
    <scope>NUCLEOTIDE SEQUENCE [LARGE SCALE GENOMIC DNA]</scope>
    <source>
        <strain evidence="2 3">cv. Gransden 2004</strain>
    </source>
</reference>